<dbReference type="InterPro" id="IPR013766">
    <property type="entry name" value="Thioredoxin_domain"/>
</dbReference>
<keyword evidence="6" id="KW-1133">Transmembrane helix</keyword>
<evidence type="ECO:0000256" key="6">
    <source>
        <dbReference type="SAM" id="Phobius"/>
    </source>
</evidence>
<dbReference type="PANTHER" id="PTHR13887">
    <property type="entry name" value="GLUTATHIONE S-TRANSFERASE KAPPA"/>
    <property type="match status" value="1"/>
</dbReference>
<dbReference type="AlphaFoldDB" id="A0A1G2Q9D8"/>
<dbReference type="InterPro" id="IPR036249">
    <property type="entry name" value="Thioredoxin-like_sf"/>
</dbReference>
<keyword evidence="6" id="KW-0812">Transmembrane</keyword>
<protein>
    <recommendedName>
        <fullName evidence="7">Thioredoxin domain-containing protein</fullName>
    </recommendedName>
</protein>
<comment type="similarity">
    <text evidence="1">Belongs to the thioredoxin family. DsbA subfamily.</text>
</comment>
<evidence type="ECO:0000256" key="4">
    <source>
        <dbReference type="ARBA" id="ARBA00023157"/>
    </source>
</evidence>
<sequence length="214" mass="23491">MLRNPVTWLLFVVVLVLAVAIFITAKNQPKETKPTPPVNSAIGSTKLPSQVSIFPSDPVLGTAEAKVNIIEFGDFECIYCAEVAVTIKKVINENPGKIRLVWKDFPIPSHTNAQAAAEAAQCAARQGKFWQYHDVLFQNQSNLNEANYLSLAGEAGLNYEKFNLCLKNHETLPLVQNNFAEGQAIGVDGTPYFIINGEVFSGILTEDQLKSLLN</sequence>
<proteinExistence type="inferred from homology"/>
<evidence type="ECO:0000313" key="9">
    <source>
        <dbReference type="Proteomes" id="UP000178226"/>
    </source>
</evidence>
<dbReference type="Proteomes" id="UP000178226">
    <property type="component" value="Unassembled WGS sequence"/>
</dbReference>
<keyword evidence="3" id="KW-0560">Oxidoreductase</keyword>
<evidence type="ECO:0000259" key="7">
    <source>
        <dbReference type="PROSITE" id="PS51352"/>
    </source>
</evidence>
<keyword evidence="4" id="KW-1015">Disulfide bond</keyword>
<name>A0A1G2Q9D8_9BACT</name>
<dbReference type="InterPro" id="IPR012336">
    <property type="entry name" value="Thioredoxin-like_fold"/>
</dbReference>
<feature type="transmembrane region" description="Helical" evidence="6">
    <location>
        <begin position="6"/>
        <end position="25"/>
    </location>
</feature>
<organism evidence="8 9">
    <name type="scientific">Candidatus Veblenbacteria bacterium RIFOXYC2_FULL_42_11</name>
    <dbReference type="NCBI Taxonomy" id="1802428"/>
    <lineage>
        <taxon>Bacteria</taxon>
        <taxon>Candidatus Vebleniibacteriota</taxon>
    </lineage>
</organism>
<dbReference type="PROSITE" id="PS51352">
    <property type="entry name" value="THIOREDOXIN_2"/>
    <property type="match status" value="1"/>
</dbReference>
<dbReference type="SUPFAM" id="SSF52833">
    <property type="entry name" value="Thioredoxin-like"/>
    <property type="match status" value="1"/>
</dbReference>
<feature type="domain" description="Thioredoxin" evidence="7">
    <location>
        <begin position="27"/>
        <end position="214"/>
    </location>
</feature>
<accession>A0A1G2Q9D8</accession>
<keyword evidence="6" id="KW-0472">Membrane</keyword>
<dbReference type="PANTHER" id="PTHR13887:SF14">
    <property type="entry name" value="DISULFIDE BOND FORMATION PROTEIN D"/>
    <property type="match status" value="1"/>
</dbReference>
<evidence type="ECO:0000313" key="8">
    <source>
        <dbReference type="EMBL" id="OHA57177.1"/>
    </source>
</evidence>
<gene>
    <name evidence="8" type="ORF">A2441_00325</name>
</gene>
<evidence type="ECO:0000256" key="1">
    <source>
        <dbReference type="ARBA" id="ARBA00005791"/>
    </source>
</evidence>
<evidence type="ECO:0000256" key="5">
    <source>
        <dbReference type="ARBA" id="ARBA00023284"/>
    </source>
</evidence>
<evidence type="ECO:0000256" key="3">
    <source>
        <dbReference type="ARBA" id="ARBA00023002"/>
    </source>
</evidence>
<dbReference type="Gene3D" id="3.40.30.10">
    <property type="entry name" value="Glutaredoxin"/>
    <property type="match status" value="1"/>
</dbReference>
<keyword evidence="5" id="KW-0676">Redox-active center</keyword>
<dbReference type="EMBL" id="MHTE01000011">
    <property type="protein sequence ID" value="OHA57177.1"/>
    <property type="molecule type" value="Genomic_DNA"/>
</dbReference>
<comment type="caution">
    <text evidence="8">The sequence shown here is derived from an EMBL/GenBank/DDBJ whole genome shotgun (WGS) entry which is preliminary data.</text>
</comment>
<keyword evidence="2" id="KW-0732">Signal</keyword>
<dbReference type="Pfam" id="PF13462">
    <property type="entry name" value="Thioredoxin_4"/>
    <property type="match status" value="1"/>
</dbReference>
<evidence type="ECO:0000256" key="2">
    <source>
        <dbReference type="ARBA" id="ARBA00022729"/>
    </source>
</evidence>
<reference evidence="8 9" key="1">
    <citation type="journal article" date="2016" name="Nat. Commun.">
        <title>Thousands of microbial genomes shed light on interconnected biogeochemical processes in an aquifer system.</title>
        <authorList>
            <person name="Anantharaman K."/>
            <person name="Brown C.T."/>
            <person name="Hug L.A."/>
            <person name="Sharon I."/>
            <person name="Castelle C.J."/>
            <person name="Probst A.J."/>
            <person name="Thomas B.C."/>
            <person name="Singh A."/>
            <person name="Wilkins M.J."/>
            <person name="Karaoz U."/>
            <person name="Brodie E.L."/>
            <person name="Williams K.H."/>
            <person name="Hubbard S.S."/>
            <person name="Banfield J.F."/>
        </authorList>
    </citation>
    <scope>NUCLEOTIDE SEQUENCE [LARGE SCALE GENOMIC DNA]</scope>
</reference>
<dbReference type="GO" id="GO:0016491">
    <property type="term" value="F:oxidoreductase activity"/>
    <property type="evidence" value="ECO:0007669"/>
    <property type="project" value="UniProtKB-KW"/>
</dbReference>
<dbReference type="STRING" id="1802428.A2441_00325"/>